<dbReference type="Ensembl" id="ENSKMAT00000001814.1">
    <property type="protein sequence ID" value="ENSKMAP00000001768.1"/>
    <property type="gene ID" value="ENSKMAG00000001403.1"/>
</dbReference>
<keyword evidence="5" id="KW-1185">Reference proteome</keyword>
<reference evidence="4" key="2">
    <citation type="submission" date="2025-09" db="UniProtKB">
        <authorList>
            <consortium name="Ensembl"/>
        </authorList>
    </citation>
    <scope>IDENTIFICATION</scope>
</reference>
<feature type="transmembrane region" description="Helical" evidence="2">
    <location>
        <begin position="66"/>
        <end position="89"/>
    </location>
</feature>
<evidence type="ECO:0000256" key="1">
    <source>
        <dbReference type="SAM" id="MobiDB-lite"/>
    </source>
</evidence>
<dbReference type="STRING" id="37003.ENSKMAP00000001768"/>
<dbReference type="Pfam" id="PF15055">
    <property type="entry name" value="DMAC1_Dmo2"/>
    <property type="match status" value="1"/>
</dbReference>
<name>A0A3Q2ZDZ7_KRYMA</name>
<keyword evidence="2" id="KW-0472">Membrane</keyword>
<feature type="compositionally biased region" description="Polar residues" evidence="1">
    <location>
        <begin position="15"/>
        <end position="32"/>
    </location>
</feature>
<reference evidence="4" key="1">
    <citation type="submission" date="2025-08" db="UniProtKB">
        <authorList>
            <consortium name="Ensembl"/>
        </authorList>
    </citation>
    <scope>IDENTIFICATION</scope>
</reference>
<feature type="domain" description="Distal membrane-arm assembly complex protein 1-like" evidence="3">
    <location>
        <begin position="34"/>
        <end position="79"/>
    </location>
</feature>
<proteinExistence type="predicted"/>
<dbReference type="InterPro" id="IPR028036">
    <property type="entry name" value="DMAC1-like_dom"/>
</dbReference>
<dbReference type="InterPro" id="IPR053117">
    <property type="entry name" value="DMAC_Protein"/>
</dbReference>
<evidence type="ECO:0000256" key="2">
    <source>
        <dbReference type="SAM" id="Phobius"/>
    </source>
</evidence>
<dbReference type="PANTHER" id="PTHR36469:SF1">
    <property type="entry name" value="DISTAL MEMBRANE-ARM ASSEMBLY COMPLEX PROTEIN 1"/>
    <property type="match status" value="1"/>
</dbReference>
<organism evidence="4 5">
    <name type="scientific">Kryptolebias marmoratus</name>
    <name type="common">Mangrove killifish</name>
    <name type="synonym">Rivulus marmoratus</name>
    <dbReference type="NCBI Taxonomy" id="37003"/>
    <lineage>
        <taxon>Eukaryota</taxon>
        <taxon>Metazoa</taxon>
        <taxon>Chordata</taxon>
        <taxon>Craniata</taxon>
        <taxon>Vertebrata</taxon>
        <taxon>Euteleostomi</taxon>
        <taxon>Actinopterygii</taxon>
        <taxon>Neopterygii</taxon>
        <taxon>Teleostei</taxon>
        <taxon>Neoteleostei</taxon>
        <taxon>Acanthomorphata</taxon>
        <taxon>Ovalentaria</taxon>
        <taxon>Atherinomorphae</taxon>
        <taxon>Cyprinodontiformes</taxon>
        <taxon>Rivulidae</taxon>
        <taxon>Kryptolebias</taxon>
    </lineage>
</organism>
<evidence type="ECO:0000313" key="5">
    <source>
        <dbReference type="Proteomes" id="UP000264800"/>
    </source>
</evidence>
<protein>
    <recommendedName>
        <fullName evidence="3">Distal membrane-arm assembly complex protein 1-like domain-containing protein</fullName>
    </recommendedName>
</protein>
<sequence length="98" mass="10428">RSPGLRGTRIWSRTAPPTRTPESTPSKSTQPFKSCWSCRVTSGGGLILAGVYVFNEGWKMVRRGPASLGTVAQLTFAASMVAFGAVVAIDPVGNMKRT</sequence>
<keyword evidence="2" id="KW-1133">Transmembrane helix</keyword>
<accession>A0A3Q2ZDZ7</accession>
<dbReference type="Proteomes" id="UP000264800">
    <property type="component" value="Unplaced"/>
</dbReference>
<dbReference type="OMA" id="FKNCWSC"/>
<feature type="region of interest" description="Disordered" evidence="1">
    <location>
        <begin position="1"/>
        <end position="33"/>
    </location>
</feature>
<keyword evidence="2" id="KW-0812">Transmembrane</keyword>
<dbReference type="AlphaFoldDB" id="A0A3Q2ZDZ7"/>
<dbReference type="PANTHER" id="PTHR36469">
    <property type="entry name" value="DISTAL MEMBRANE-ARM ASSEMBLY COMPLEX PROTEIN 1"/>
    <property type="match status" value="1"/>
</dbReference>
<evidence type="ECO:0000313" key="4">
    <source>
        <dbReference type="Ensembl" id="ENSKMAP00000001768.1"/>
    </source>
</evidence>
<evidence type="ECO:0000259" key="3">
    <source>
        <dbReference type="Pfam" id="PF15055"/>
    </source>
</evidence>
<dbReference type="GeneTree" id="ENSGT00940000174023"/>